<feature type="region of interest" description="Disordered" evidence="1">
    <location>
        <begin position="47"/>
        <end position="70"/>
    </location>
</feature>
<reference evidence="2" key="1">
    <citation type="journal article" date="2019" name="bioRxiv">
        <title>The Genome of the Zebra Mussel, Dreissena polymorpha: A Resource for Invasive Species Research.</title>
        <authorList>
            <person name="McCartney M.A."/>
            <person name="Auch B."/>
            <person name="Kono T."/>
            <person name="Mallez S."/>
            <person name="Zhang Y."/>
            <person name="Obille A."/>
            <person name="Becker A."/>
            <person name="Abrahante J.E."/>
            <person name="Garbe J."/>
            <person name="Badalamenti J.P."/>
            <person name="Herman A."/>
            <person name="Mangelson H."/>
            <person name="Liachko I."/>
            <person name="Sullivan S."/>
            <person name="Sone E.D."/>
            <person name="Koren S."/>
            <person name="Silverstein K.A.T."/>
            <person name="Beckman K.B."/>
            <person name="Gohl D.M."/>
        </authorList>
    </citation>
    <scope>NUCLEOTIDE SEQUENCE</scope>
    <source>
        <strain evidence="2">Duluth1</strain>
        <tissue evidence="2">Whole animal</tissue>
    </source>
</reference>
<evidence type="ECO:0000313" key="3">
    <source>
        <dbReference type="Proteomes" id="UP000828390"/>
    </source>
</evidence>
<evidence type="ECO:0000313" key="2">
    <source>
        <dbReference type="EMBL" id="KAH3786617.1"/>
    </source>
</evidence>
<accession>A0A9D4EZ97</accession>
<sequence length="70" mass="7953">MFGFPKNHVFPVKNYGNEMMLDDGVNILALLALRQIICFAEDYLENQSSDNEDCPVKDQKHDFEAGSESI</sequence>
<organism evidence="2 3">
    <name type="scientific">Dreissena polymorpha</name>
    <name type="common">Zebra mussel</name>
    <name type="synonym">Mytilus polymorpha</name>
    <dbReference type="NCBI Taxonomy" id="45954"/>
    <lineage>
        <taxon>Eukaryota</taxon>
        <taxon>Metazoa</taxon>
        <taxon>Spiralia</taxon>
        <taxon>Lophotrochozoa</taxon>
        <taxon>Mollusca</taxon>
        <taxon>Bivalvia</taxon>
        <taxon>Autobranchia</taxon>
        <taxon>Heteroconchia</taxon>
        <taxon>Euheterodonta</taxon>
        <taxon>Imparidentia</taxon>
        <taxon>Neoheterodontei</taxon>
        <taxon>Myida</taxon>
        <taxon>Dreissenoidea</taxon>
        <taxon>Dreissenidae</taxon>
        <taxon>Dreissena</taxon>
    </lineage>
</organism>
<dbReference type="Proteomes" id="UP000828390">
    <property type="component" value="Unassembled WGS sequence"/>
</dbReference>
<dbReference type="AlphaFoldDB" id="A0A9D4EZ97"/>
<evidence type="ECO:0000256" key="1">
    <source>
        <dbReference type="SAM" id="MobiDB-lite"/>
    </source>
</evidence>
<reference evidence="2" key="2">
    <citation type="submission" date="2020-11" db="EMBL/GenBank/DDBJ databases">
        <authorList>
            <person name="McCartney M.A."/>
            <person name="Auch B."/>
            <person name="Kono T."/>
            <person name="Mallez S."/>
            <person name="Becker A."/>
            <person name="Gohl D.M."/>
            <person name="Silverstein K.A.T."/>
            <person name="Koren S."/>
            <person name="Bechman K.B."/>
            <person name="Herman A."/>
            <person name="Abrahante J.E."/>
            <person name="Garbe J."/>
        </authorList>
    </citation>
    <scope>NUCLEOTIDE SEQUENCE</scope>
    <source>
        <strain evidence="2">Duluth1</strain>
        <tissue evidence="2">Whole animal</tissue>
    </source>
</reference>
<gene>
    <name evidence="2" type="ORF">DPMN_164724</name>
</gene>
<protein>
    <submittedName>
        <fullName evidence="2">Uncharacterized protein</fullName>
    </submittedName>
</protein>
<proteinExistence type="predicted"/>
<keyword evidence="3" id="KW-1185">Reference proteome</keyword>
<dbReference type="EMBL" id="JAIWYP010000008">
    <property type="protein sequence ID" value="KAH3786617.1"/>
    <property type="molecule type" value="Genomic_DNA"/>
</dbReference>
<feature type="compositionally biased region" description="Basic and acidic residues" evidence="1">
    <location>
        <begin position="54"/>
        <end position="64"/>
    </location>
</feature>
<comment type="caution">
    <text evidence="2">The sequence shown here is derived from an EMBL/GenBank/DDBJ whole genome shotgun (WGS) entry which is preliminary data.</text>
</comment>
<name>A0A9D4EZ97_DREPO</name>